<dbReference type="OrthoDB" id="9813379at2"/>
<accession>A0A261SI89</accession>
<dbReference type="Gene3D" id="2.60.120.1140">
    <property type="entry name" value="Protein of unknown function DUF192"/>
    <property type="match status" value="1"/>
</dbReference>
<comment type="caution">
    <text evidence="2">The sequence shown here is derived from an EMBL/GenBank/DDBJ whole genome shotgun (WGS) entry which is preliminary data.</text>
</comment>
<reference evidence="2 3" key="1">
    <citation type="submission" date="2017-05" db="EMBL/GenBank/DDBJ databases">
        <title>Complete and WGS of Bordetella genogroups.</title>
        <authorList>
            <person name="Spilker T."/>
            <person name="LiPuma J."/>
        </authorList>
    </citation>
    <scope>NUCLEOTIDE SEQUENCE [LARGE SCALE GENOMIC DNA]</scope>
    <source>
        <strain evidence="2 3">AU17610</strain>
    </source>
</reference>
<gene>
    <name evidence="2" type="ORF">CEG14_15180</name>
</gene>
<name>A0A261SI89_9BORD</name>
<organism evidence="2 3">
    <name type="scientific">Bordetella genomosp. 1</name>
    <dbReference type="NCBI Taxonomy" id="1395607"/>
    <lineage>
        <taxon>Bacteria</taxon>
        <taxon>Pseudomonadati</taxon>
        <taxon>Pseudomonadota</taxon>
        <taxon>Betaproteobacteria</taxon>
        <taxon>Burkholderiales</taxon>
        <taxon>Alcaligenaceae</taxon>
        <taxon>Bordetella</taxon>
    </lineage>
</organism>
<sequence length="371" mass="40757">MTGPGAAAAPGADRLRLVRARGWRGRLRGLLGRRRPLGRRTGLWLAPCRAVHTIGMRYPISVAFISDAGRVLRWVPVLRPWRMASCVRAVAVVEMRVGVIDAEHGGIGRIEAAIQDAARRDVERDLQRVGQVGRNAHPHQDAGAQVDEQEDQDPGGAVDHEGPLVAPAGDAREKQGLAQAQAVPGDQHRRVPEQRGDDHVEHREDEERHAHGQHERREVVFHRRGAQAGREGIGERQEADQAGQQAHHGIGHAHDQQLAEHARELQRLGPHGGQHDAVGLDVLAGGQRHHSDRGHQRHEQQRADGRRHGGEHHQQADEHRPEEDGQGLLGEQPEAVAYPLPAVGCGEGCCLHRSRQGEEPGTERLLIIMLT</sequence>
<dbReference type="InterPro" id="IPR038695">
    <property type="entry name" value="Saro_0823-like_sf"/>
</dbReference>
<proteinExistence type="predicted"/>
<protein>
    <recommendedName>
        <fullName evidence="4">DUF192 domain-containing protein</fullName>
    </recommendedName>
</protein>
<feature type="compositionally biased region" description="Basic and acidic residues" evidence="1">
    <location>
        <begin position="186"/>
        <end position="221"/>
    </location>
</feature>
<feature type="region of interest" description="Disordered" evidence="1">
    <location>
        <begin position="131"/>
        <end position="258"/>
    </location>
</feature>
<evidence type="ECO:0000256" key="1">
    <source>
        <dbReference type="SAM" id="MobiDB-lite"/>
    </source>
</evidence>
<dbReference type="InterPro" id="IPR003795">
    <property type="entry name" value="DUF192"/>
</dbReference>
<dbReference type="Proteomes" id="UP000217005">
    <property type="component" value="Unassembled WGS sequence"/>
</dbReference>
<evidence type="ECO:0008006" key="4">
    <source>
        <dbReference type="Google" id="ProtNLM"/>
    </source>
</evidence>
<feature type="compositionally biased region" description="Basic and acidic residues" evidence="1">
    <location>
        <begin position="293"/>
        <end position="323"/>
    </location>
</feature>
<dbReference type="Pfam" id="PF02643">
    <property type="entry name" value="DUF192"/>
    <property type="match status" value="1"/>
</dbReference>
<feature type="region of interest" description="Disordered" evidence="1">
    <location>
        <begin position="286"/>
        <end position="327"/>
    </location>
</feature>
<dbReference type="AlphaFoldDB" id="A0A261SI89"/>
<evidence type="ECO:0000313" key="2">
    <source>
        <dbReference type="EMBL" id="OZI36761.1"/>
    </source>
</evidence>
<evidence type="ECO:0000313" key="3">
    <source>
        <dbReference type="Proteomes" id="UP000217005"/>
    </source>
</evidence>
<dbReference type="EMBL" id="NEVL01000003">
    <property type="protein sequence ID" value="OZI36761.1"/>
    <property type="molecule type" value="Genomic_DNA"/>
</dbReference>